<keyword evidence="3 7" id="KW-0547">Nucleotide-binding</keyword>
<keyword evidence="4 7" id="KW-0067">ATP-binding</keyword>
<dbReference type="InterPro" id="IPR050856">
    <property type="entry name" value="Biotin_carboxylase_complex"/>
</dbReference>
<keyword evidence="12" id="KW-1185">Reference proteome</keyword>
<evidence type="ECO:0000259" key="10">
    <source>
        <dbReference type="PROSITE" id="PS50979"/>
    </source>
</evidence>
<dbReference type="SUPFAM" id="SSF56059">
    <property type="entry name" value="Glutathione synthetase ATP-binding domain-like"/>
    <property type="match status" value="1"/>
</dbReference>
<dbReference type="FunFam" id="3.30.1490.20:FF:000003">
    <property type="entry name" value="acetyl-CoA carboxylase isoform X1"/>
    <property type="match status" value="1"/>
</dbReference>
<dbReference type="PROSITE" id="PS50975">
    <property type="entry name" value="ATP_GRASP"/>
    <property type="match status" value="1"/>
</dbReference>
<dbReference type="InterPro" id="IPR016185">
    <property type="entry name" value="PreATP-grasp_dom_sf"/>
</dbReference>
<comment type="cofactor">
    <cofactor evidence="1">
        <name>biotin</name>
        <dbReference type="ChEBI" id="CHEBI:57586"/>
    </cofactor>
</comment>
<dbReference type="RefSeq" id="WP_135247804.1">
    <property type="nucleotide sequence ID" value="NZ_SMLK01000001.1"/>
</dbReference>
<dbReference type="InterPro" id="IPR011764">
    <property type="entry name" value="Biotin_carboxylation_dom"/>
</dbReference>
<dbReference type="GO" id="GO:0016874">
    <property type="term" value="F:ligase activity"/>
    <property type="evidence" value="ECO:0007669"/>
    <property type="project" value="UniProtKB-KW"/>
</dbReference>
<evidence type="ECO:0000313" key="11">
    <source>
        <dbReference type="EMBL" id="TFZ07866.1"/>
    </source>
</evidence>
<organism evidence="11 12">
    <name type="scientific">Ramlibacter humi</name>
    <dbReference type="NCBI Taxonomy" id="2530451"/>
    <lineage>
        <taxon>Bacteria</taxon>
        <taxon>Pseudomonadati</taxon>
        <taxon>Pseudomonadota</taxon>
        <taxon>Betaproteobacteria</taxon>
        <taxon>Burkholderiales</taxon>
        <taxon>Comamonadaceae</taxon>
        <taxon>Ramlibacter</taxon>
    </lineage>
</organism>
<dbReference type="GO" id="GO:0005524">
    <property type="term" value="F:ATP binding"/>
    <property type="evidence" value="ECO:0007669"/>
    <property type="project" value="UniProtKB-UniRule"/>
</dbReference>
<comment type="caution">
    <text evidence="11">The sequence shown here is derived from an EMBL/GenBank/DDBJ whole genome shotgun (WGS) entry which is preliminary data.</text>
</comment>
<evidence type="ECO:0000256" key="5">
    <source>
        <dbReference type="ARBA" id="ARBA00022946"/>
    </source>
</evidence>
<proteinExistence type="predicted"/>
<dbReference type="InterPro" id="IPR011054">
    <property type="entry name" value="Rudment_hybrid_motif"/>
</dbReference>
<evidence type="ECO:0000259" key="8">
    <source>
        <dbReference type="PROSITE" id="PS50968"/>
    </source>
</evidence>
<dbReference type="PROSITE" id="PS50979">
    <property type="entry name" value="BC"/>
    <property type="match status" value="1"/>
</dbReference>
<dbReference type="SUPFAM" id="SSF51246">
    <property type="entry name" value="Rudiment single hybrid motif"/>
    <property type="match status" value="1"/>
</dbReference>
<dbReference type="InterPro" id="IPR000089">
    <property type="entry name" value="Biotin_lipoyl"/>
</dbReference>
<dbReference type="AlphaFoldDB" id="A0A4Z0C855"/>
<dbReference type="FunFam" id="3.30.470.20:FF:000028">
    <property type="entry name" value="Methylcrotonoyl-CoA carboxylase subunit alpha, mitochondrial"/>
    <property type="match status" value="1"/>
</dbReference>
<dbReference type="OrthoDB" id="9803706at2"/>
<dbReference type="Gene3D" id="3.30.470.20">
    <property type="entry name" value="ATP-grasp fold, B domain"/>
    <property type="match status" value="1"/>
</dbReference>
<feature type="domain" description="Biotin carboxylation" evidence="10">
    <location>
        <begin position="5"/>
        <end position="448"/>
    </location>
</feature>
<dbReference type="SUPFAM" id="SSF52440">
    <property type="entry name" value="PreATP-grasp domain"/>
    <property type="match status" value="1"/>
</dbReference>
<dbReference type="GO" id="GO:0046872">
    <property type="term" value="F:metal ion binding"/>
    <property type="evidence" value="ECO:0007669"/>
    <property type="project" value="InterPro"/>
</dbReference>
<gene>
    <name evidence="11" type="ORF">EZ216_01500</name>
</gene>
<dbReference type="PROSITE" id="PS00866">
    <property type="entry name" value="CPSASE_1"/>
    <property type="match status" value="1"/>
</dbReference>
<accession>A0A4Z0C855</accession>
<dbReference type="Pfam" id="PF02786">
    <property type="entry name" value="CPSase_L_D2"/>
    <property type="match status" value="1"/>
</dbReference>
<evidence type="ECO:0000256" key="3">
    <source>
        <dbReference type="ARBA" id="ARBA00022741"/>
    </source>
</evidence>
<dbReference type="InterPro" id="IPR005482">
    <property type="entry name" value="Biotin_COase_C"/>
</dbReference>
<dbReference type="InterPro" id="IPR011053">
    <property type="entry name" value="Single_hybrid_motif"/>
</dbReference>
<dbReference type="PANTHER" id="PTHR18866:SF33">
    <property type="entry name" value="METHYLCROTONOYL-COA CARBOXYLASE SUBUNIT ALPHA, MITOCHONDRIAL-RELATED"/>
    <property type="match status" value="1"/>
</dbReference>
<dbReference type="PROSITE" id="PS00867">
    <property type="entry name" value="CPSASE_2"/>
    <property type="match status" value="1"/>
</dbReference>
<dbReference type="Proteomes" id="UP000297839">
    <property type="component" value="Unassembled WGS sequence"/>
</dbReference>
<evidence type="ECO:0000256" key="6">
    <source>
        <dbReference type="ARBA" id="ARBA00023267"/>
    </source>
</evidence>
<name>A0A4Z0C855_9BURK</name>
<evidence type="ECO:0000256" key="4">
    <source>
        <dbReference type="ARBA" id="ARBA00022840"/>
    </source>
</evidence>
<reference evidence="11 12" key="1">
    <citation type="submission" date="2019-03" db="EMBL/GenBank/DDBJ databases">
        <title>Ramlibacter sp. 18x22-1, whole genome shotgun sequence.</title>
        <authorList>
            <person name="Zhang X."/>
            <person name="Feng G."/>
            <person name="Zhu H."/>
        </authorList>
    </citation>
    <scope>NUCLEOTIDE SEQUENCE [LARGE SCALE GENOMIC DNA]</scope>
    <source>
        <strain evidence="11 12">18x22-1</strain>
    </source>
</reference>
<dbReference type="SUPFAM" id="SSF51230">
    <property type="entry name" value="Single hybrid motif"/>
    <property type="match status" value="1"/>
</dbReference>
<evidence type="ECO:0000313" key="12">
    <source>
        <dbReference type="Proteomes" id="UP000297839"/>
    </source>
</evidence>
<dbReference type="PANTHER" id="PTHR18866">
    <property type="entry name" value="CARBOXYLASE:PYRUVATE/ACETYL-COA/PROPIONYL-COA CARBOXYLASE"/>
    <property type="match status" value="1"/>
</dbReference>
<keyword evidence="5" id="KW-0809">Transit peptide</keyword>
<evidence type="ECO:0000256" key="1">
    <source>
        <dbReference type="ARBA" id="ARBA00001953"/>
    </source>
</evidence>
<dbReference type="PROSITE" id="PS50968">
    <property type="entry name" value="BIOTINYL_LIPOYL"/>
    <property type="match status" value="1"/>
</dbReference>
<dbReference type="Pfam" id="PF02785">
    <property type="entry name" value="Biotin_carb_C"/>
    <property type="match status" value="1"/>
</dbReference>
<sequence>MNPTPFRKLLVANRGEIALRVLRTAHRMGYATVAVHSTADAHAPHVNAADEAVCIGGPLPAESYLRIDAIVDAARRTGADAVHPGYGFLAENAAFAQACRDAGLVFVGPSPEAIRAMGDKAGAKQRMAAAGVPCIPGHQGDDPSEERLAEEARRIGFPVMVKATAGGGGRGMRLVRDASEFLPLLRSAQSEARNAFGDGTVLLERAIESPRHVEIQVFADRHGNAVHLGERDCSVQRRHQKLVEESPSPAVDAALRRRMGAAAVAAVRAIGYEGAGTLEFLLDAQGQFWFMEMNTRLQVEHPVTEALTGLDLVEWQLRVAAGEPLPLRQQDIRFEGHAIEVRLCAEDAAQGFLPQAGTLRRWRPPEGLRVEHALHDGAVVPPFYDSMIAKLVAHGGTREEARRRLSQGLRQLLALGVTTNQAFLASVLAHPEFAAGRATTAFIAAHGGQLLEAAGAEVARSQAIAAWLLLASAPSRRRADGALAPRLPIPVWLQVDGAAVHAKVLALGQGNVEVRIGEAVHRLQDTHAANGSARATLDGTAHAIEFAREGDALWLQVAGRPHRVEDLTWLPAPKPGAGNGDGRVRAAMNGRVAAVLVGPGETVTAGQPLLTLEAMKMEHVHAAPAAGRVTALHAAAGQQVAGGAVLIEIAAG</sequence>
<evidence type="ECO:0000259" key="9">
    <source>
        <dbReference type="PROSITE" id="PS50975"/>
    </source>
</evidence>
<dbReference type="CDD" id="cd06850">
    <property type="entry name" value="biotinyl_domain"/>
    <property type="match status" value="1"/>
</dbReference>
<keyword evidence="6" id="KW-0092">Biotin</keyword>
<dbReference type="FunFam" id="3.40.50.20:FF:000010">
    <property type="entry name" value="Propionyl-CoA carboxylase subunit alpha"/>
    <property type="match status" value="1"/>
</dbReference>
<dbReference type="NCBIfam" id="NF006367">
    <property type="entry name" value="PRK08591.1"/>
    <property type="match status" value="1"/>
</dbReference>
<evidence type="ECO:0000256" key="7">
    <source>
        <dbReference type="PROSITE-ProRule" id="PRU00409"/>
    </source>
</evidence>
<evidence type="ECO:0000256" key="2">
    <source>
        <dbReference type="ARBA" id="ARBA00022598"/>
    </source>
</evidence>
<dbReference type="InterPro" id="IPR005481">
    <property type="entry name" value="BC-like_N"/>
</dbReference>
<dbReference type="Pfam" id="PF00364">
    <property type="entry name" value="Biotin_lipoyl"/>
    <property type="match status" value="1"/>
</dbReference>
<dbReference type="InterPro" id="IPR011761">
    <property type="entry name" value="ATP-grasp"/>
</dbReference>
<dbReference type="Gene3D" id="3.30.700.40">
    <property type="match status" value="1"/>
</dbReference>
<dbReference type="InterPro" id="IPR005479">
    <property type="entry name" value="CPAse_ATP-bd"/>
</dbReference>
<feature type="domain" description="Lipoyl-binding" evidence="8">
    <location>
        <begin position="567"/>
        <end position="650"/>
    </location>
</feature>
<dbReference type="FunFam" id="2.40.50.100:FF:000003">
    <property type="entry name" value="Acetyl-CoA carboxylase biotin carboxyl carrier protein"/>
    <property type="match status" value="1"/>
</dbReference>
<dbReference type="Pfam" id="PF00289">
    <property type="entry name" value="Biotin_carb_N"/>
    <property type="match status" value="1"/>
</dbReference>
<dbReference type="EMBL" id="SMLK01000001">
    <property type="protein sequence ID" value="TFZ07866.1"/>
    <property type="molecule type" value="Genomic_DNA"/>
</dbReference>
<dbReference type="SMART" id="SM00878">
    <property type="entry name" value="Biotin_carb_C"/>
    <property type="match status" value="1"/>
</dbReference>
<protein>
    <submittedName>
        <fullName evidence="11">Acetyl-CoA carboxylase biotin carboxylase subunit</fullName>
    </submittedName>
</protein>
<feature type="domain" description="ATP-grasp" evidence="9">
    <location>
        <begin position="124"/>
        <end position="321"/>
    </location>
</feature>
<dbReference type="Gene3D" id="2.40.50.100">
    <property type="match status" value="1"/>
</dbReference>
<keyword evidence="2" id="KW-0436">Ligase</keyword>